<protein>
    <submittedName>
        <fullName evidence="1">DUF1326 domain-containing protein</fullName>
    </submittedName>
</protein>
<gene>
    <name evidence="1" type="ORF">FJ693_09645</name>
</gene>
<dbReference type="Pfam" id="PF07040">
    <property type="entry name" value="DUF1326"/>
    <property type="match status" value="1"/>
</dbReference>
<dbReference type="EMBL" id="VJXR01000023">
    <property type="protein sequence ID" value="TRW45432.1"/>
    <property type="molecule type" value="Genomic_DNA"/>
</dbReference>
<dbReference type="InterPro" id="IPR009758">
    <property type="entry name" value="DUF1326"/>
</dbReference>
<organism evidence="1 2">
    <name type="scientific">Georgenia yuyongxinii</name>
    <dbReference type="NCBI Taxonomy" id="2589797"/>
    <lineage>
        <taxon>Bacteria</taxon>
        <taxon>Bacillati</taxon>
        <taxon>Actinomycetota</taxon>
        <taxon>Actinomycetes</taxon>
        <taxon>Micrococcales</taxon>
        <taxon>Bogoriellaceae</taxon>
        <taxon>Georgenia</taxon>
    </lineage>
</organism>
<dbReference type="AlphaFoldDB" id="A0A552WRP4"/>
<name>A0A552WRP4_9MICO</name>
<keyword evidence="2" id="KW-1185">Reference proteome</keyword>
<accession>A0A552WRP4</accession>
<comment type="caution">
    <text evidence="1">The sequence shown here is derived from an EMBL/GenBank/DDBJ whole genome shotgun (WGS) entry which is preliminary data.</text>
</comment>
<dbReference type="Proteomes" id="UP000318693">
    <property type="component" value="Unassembled WGS sequence"/>
</dbReference>
<dbReference type="RefSeq" id="WP_143418320.1">
    <property type="nucleotide sequence ID" value="NZ_VJXR01000023.1"/>
</dbReference>
<evidence type="ECO:0000313" key="1">
    <source>
        <dbReference type="EMBL" id="TRW45432.1"/>
    </source>
</evidence>
<proteinExistence type="predicted"/>
<evidence type="ECO:0000313" key="2">
    <source>
        <dbReference type="Proteomes" id="UP000318693"/>
    </source>
</evidence>
<sequence>MTWQLSGTYFEHCPCGMVCPCTTSGLTLPADQERCTVILAFHIDTGSIDGVDAAGRTVVLVADAPRLMSEGGWKVGLFVDDHATDEQFEHLGAVFSGQRGGLWATLAGLVGEMLGAERVPITYADDGRTHRLRVGDVIDMVIEDWVLPDSDEVAKLTGMTFPAPVLTMARSTRSHVDAFGVRMDSVGSNGHSAPFAWAA</sequence>
<reference evidence="1 2" key="1">
    <citation type="submission" date="2019-07" db="EMBL/GenBank/DDBJ databases">
        <title>Georgenia wutianyii sp. nov. and Georgenia *** sp. nov. isolated from plateau pika (Ochotona curzoniae) in the Qinghai-Tibet plateau of China.</title>
        <authorList>
            <person name="Tian Z."/>
        </authorList>
    </citation>
    <scope>NUCLEOTIDE SEQUENCE [LARGE SCALE GENOMIC DNA]</scope>
    <source>
        <strain evidence="1 2">Z446</strain>
    </source>
</reference>